<evidence type="ECO:0000256" key="2">
    <source>
        <dbReference type="SAM" id="SignalP"/>
    </source>
</evidence>
<proteinExistence type="predicted"/>
<comment type="caution">
    <text evidence="3">The sequence shown here is derived from an EMBL/GenBank/DDBJ whole genome shotgun (WGS) entry which is preliminary data.</text>
</comment>
<gene>
    <name evidence="3" type="ORF">ACFOND_13365</name>
</gene>
<dbReference type="PROSITE" id="PS50005">
    <property type="entry name" value="TPR"/>
    <property type="match status" value="1"/>
</dbReference>
<dbReference type="RefSeq" id="WP_290282290.1">
    <property type="nucleotide sequence ID" value="NZ_JAUFQI010000001.1"/>
</dbReference>
<reference evidence="4" key="1">
    <citation type="journal article" date="2019" name="Int. J. Syst. Evol. Microbiol.">
        <title>The Global Catalogue of Microorganisms (GCM) 10K type strain sequencing project: providing services to taxonomists for standard genome sequencing and annotation.</title>
        <authorList>
            <consortium name="The Broad Institute Genomics Platform"/>
            <consortium name="The Broad Institute Genome Sequencing Center for Infectious Disease"/>
            <person name="Wu L."/>
            <person name="Ma J."/>
        </authorList>
    </citation>
    <scope>NUCLEOTIDE SEQUENCE [LARGE SCALE GENOMIC DNA]</scope>
    <source>
        <strain evidence="4">CECT 8288</strain>
    </source>
</reference>
<dbReference type="EMBL" id="JBHRYN010000014">
    <property type="protein sequence ID" value="MFC3702627.1"/>
    <property type="molecule type" value="Genomic_DNA"/>
</dbReference>
<evidence type="ECO:0000256" key="1">
    <source>
        <dbReference type="PROSITE-ProRule" id="PRU00339"/>
    </source>
</evidence>
<dbReference type="SUPFAM" id="SSF48452">
    <property type="entry name" value="TPR-like"/>
    <property type="match status" value="1"/>
</dbReference>
<feature type="signal peptide" evidence="2">
    <location>
        <begin position="1"/>
        <end position="18"/>
    </location>
</feature>
<feature type="repeat" description="TPR" evidence="1">
    <location>
        <begin position="109"/>
        <end position="142"/>
    </location>
</feature>
<accession>A0ABV7WTS5</accession>
<keyword evidence="4" id="KW-1185">Reference proteome</keyword>
<dbReference type="Pfam" id="PF14559">
    <property type="entry name" value="TPR_19"/>
    <property type="match status" value="1"/>
</dbReference>
<keyword evidence="1" id="KW-0802">TPR repeat</keyword>
<organism evidence="3 4">
    <name type="scientific">Reinekea marina</name>
    <dbReference type="NCBI Taxonomy" id="1310421"/>
    <lineage>
        <taxon>Bacteria</taxon>
        <taxon>Pseudomonadati</taxon>
        <taxon>Pseudomonadota</taxon>
        <taxon>Gammaproteobacteria</taxon>
        <taxon>Oceanospirillales</taxon>
        <taxon>Saccharospirillaceae</taxon>
        <taxon>Reinekea</taxon>
    </lineage>
</organism>
<name>A0ABV7WTS5_9GAMM</name>
<dbReference type="Proteomes" id="UP001595710">
    <property type="component" value="Unassembled WGS sequence"/>
</dbReference>
<protein>
    <submittedName>
        <fullName evidence="3">Tetratricopeptide repeat protein</fullName>
    </submittedName>
</protein>
<feature type="chain" id="PRO_5046398557" evidence="2">
    <location>
        <begin position="19"/>
        <end position="462"/>
    </location>
</feature>
<dbReference type="InterPro" id="IPR019734">
    <property type="entry name" value="TPR_rpt"/>
</dbReference>
<evidence type="ECO:0000313" key="3">
    <source>
        <dbReference type="EMBL" id="MFC3702627.1"/>
    </source>
</evidence>
<sequence length="462" mass="51773">MKARFIALATLLASTSFSEESVTPVVVPLFQAPANSEEAFNTEALAQFVALVQQQDWPTARMLADEIITEAEGLPRFDLYYGILLMQERAFDQAIFPLERVLFTNPSQHRARLELGRAYYFLGNFERAKVELNQVLAINPPTNVKTRVETLLAAIESAQSSRDISNVVGVSLLAGWDNNANGGSSLDEALDSNLLGLTELSNDSEPLSSGFGQWSINYALIKPTSQTGSQRLLFDYTNRLYTEPELPSTHTFTLGGLITSEQDKLRSSLPITIQLALAKDSLAQLTFDANYQLELLAWGPLWAGVKIGTQPSISVNDSSSTSVKDMAALVLNASERGRDHTFLSQYLQTSIAGEEDGHIEWRAMANQYQLNWPLKPALSLTSQFEHQWRIYKDEDLFFTVDEESTKLKTRQDHILSLNSQVNWQASPWLTSQTRLSFEWLRSNINAYERNRFAISQAISVQF</sequence>
<dbReference type="Gene3D" id="1.25.40.10">
    <property type="entry name" value="Tetratricopeptide repeat domain"/>
    <property type="match status" value="1"/>
</dbReference>
<evidence type="ECO:0000313" key="4">
    <source>
        <dbReference type="Proteomes" id="UP001595710"/>
    </source>
</evidence>
<dbReference type="InterPro" id="IPR011990">
    <property type="entry name" value="TPR-like_helical_dom_sf"/>
</dbReference>
<keyword evidence="2" id="KW-0732">Signal</keyword>